<accession>A0AAW2X3J3</accession>
<feature type="compositionally biased region" description="Low complexity" evidence="1">
    <location>
        <begin position="1"/>
        <end position="19"/>
    </location>
</feature>
<name>A0AAW2X3J3_9LAMI</name>
<evidence type="ECO:0000256" key="1">
    <source>
        <dbReference type="SAM" id="MobiDB-lite"/>
    </source>
</evidence>
<sequence>MGISSSPSSPENTSLCSSPTNSHRDPKPADPPPPSLLHSPSSPQTSIQENQYLPVLEKQINHSPSAMEENRAYTPTSVINLHLFLNNLHRHTNIGL</sequence>
<dbReference type="AlphaFoldDB" id="A0AAW2X3J3"/>
<feature type="region of interest" description="Disordered" evidence="1">
    <location>
        <begin position="1"/>
        <end position="51"/>
    </location>
</feature>
<dbReference type="EMBL" id="JACGWN010000005">
    <property type="protein sequence ID" value="KAL0448268.1"/>
    <property type="molecule type" value="Genomic_DNA"/>
</dbReference>
<gene>
    <name evidence="2" type="ORF">Slati_1383200</name>
</gene>
<comment type="caution">
    <text evidence="2">The sequence shown here is derived from an EMBL/GenBank/DDBJ whole genome shotgun (WGS) entry which is preliminary data.</text>
</comment>
<organism evidence="2">
    <name type="scientific">Sesamum latifolium</name>
    <dbReference type="NCBI Taxonomy" id="2727402"/>
    <lineage>
        <taxon>Eukaryota</taxon>
        <taxon>Viridiplantae</taxon>
        <taxon>Streptophyta</taxon>
        <taxon>Embryophyta</taxon>
        <taxon>Tracheophyta</taxon>
        <taxon>Spermatophyta</taxon>
        <taxon>Magnoliopsida</taxon>
        <taxon>eudicotyledons</taxon>
        <taxon>Gunneridae</taxon>
        <taxon>Pentapetalae</taxon>
        <taxon>asterids</taxon>
        <taxon>lamiids</taxon>
        <taxon>Lamiales</taxon>
        <taxon>Pedaliaceae</taxon>
        <taxon>Sesamum</taxon>
    </lineage>
</organism>
<reference evidence="2" key="2">
    <citation type="journal article" date="2024" name="Plant">
        <title>Genomic evolution and insights into agronomic trait innovations of Sesamum species.</title>
        <authorList>
            <person name="Miao H."/>
            <person name="Wang L."/>
            <person name="Qu L."/>
            <person name="Liu H."/>
            <person name="Sun Y."/>
            <person name="Le M."/>
            <person name="Wang Q."/>
            <person name="Wei S."/>
            <person name="Zheng Y."/>
            <person name="Lin W."/>
            <person name="Duan Y."/>
            <person name="Cao H."/>
            <person name="Xiong S."/>
            <person name="Wang X."/>
            <person name="Wei L."/>
            <person name="Li C."/>
            <person name="Ma Q."/>
            <person name="Ju M."/>
            <person name="Zhao R."/>
            <person name="Li G."/>
            <person name="Mu C."/>
            <person name="Tian Q."/>
            <person name="Mei H."/>
            <person name="Zhang T."/>
            <person name="Gao T."/>
            <person name="Zhang H."/>
        </authorList>
    </citation>
    <scope>NUCLEOTIDE SEQUENCE</scope>
    <source>
        <strain evidence="2">KEN1</strain>
    </source>
</reference>
<proteinExistence type="predicted"/>
<reference evidence="2" key="1">
    <citation type="submission" date="2020-06" db="EMBL/GenBank/DDBJ databases">
        <authorList>
            <person name="Li T."/>
            <person name="Hu X."/>
            <person name="Zhang T."/>
            <person name="Song X."/>
            <person name="Zhang H."/>
            <person name="Dai N."/>
            <person name="Sheng W."/>
            <person name="Hou X."/>
            <person name="Wei L."/>
        </authorList>
    </citation>
    <scope>NUCLEOTIDE SEQUENCE</scope>
    <source>
        <strain evidence="2">KEN1</strain>
        <tissue evidence="2">Leaf</tissue>
    </source>
</reference>
<protein>
    <submittedName>
        <fullName evidence="2">Uncharacterized protein</fullName>
    </submittedName>
</protein>
<evidence type="ECO:0000313" key="2">
    <source>
        <dbReference type="EMBL" id="KAL0448268.1"/>
    </source>
</evidence>